<dbReference type="EMBL" id="VSDQ01000679">
    <property type="protein sequence ID" value="TYA74238.1"/>
    <property type="molecule type" value="Genomic_DNA"/>
</dbReference>
<keyword evidence="2" id="KW-0255">Endonuclease</keyword>
<dbReference type="OrthoDB" id="1200681at2"/>
<name>A0A5D0HSH6_9FLAO</name>
<comment type="caution">
    <text evidence="2">The sequence shown here is derived from an EMBL/GenBank/DDBJ whole genome shotgun (WGS) entry which is preliminary data.</text>
</comment>
<proteinExistence type="predicted"/>
<sequence>MKKDNNQKAGIIYTVECKITGQYYVGATTDSLHQRKLDHEERANRGETHFFAQAIATYGSDAFHWKQVDTAESLDELARKEVEYIEKLNANNGGFNANKGGGIKKTVFQYDANTGAMINHYNSLKEAAFAVGASKTSISNACLGQTKTCKGYYWSYELPEKFNPLKDLRKKVVEQFSLSGNLITVYKSVAEASRETGISKTCISRVCRNEREHSGGFIWRYK</sequence>
<dbReference type="Pfam" id="PF07453">
    <property type="entry name" value="NUMOD1"/>
    <property type="match status" value="2"/>
</dbReference>
<accession>A0A5D0HSH6</accession>
<evidence type="ECO:0000313" key="2">
    <source>
        <dbReference type="EMBL" id="TYA74238.1"/>
    </source>
</evidence>
<dbReference type="Pfam" id="PF01541">
    <property type="entry name" value="GIY-YIG"/>
    <property type="match status" value="1"/>
</dbReference>
<evidence type="ECO:0000259" key="1">
    <source>
        <dbReference type="PROSITE" id="PS50164"/>
    </source>
</evidence>
<dbReference type="GO" id="GO:0004519">
    <property type="term" value="F:endonuclease activity"/>
    <property type="evidence" value="ECO:0007669"/>
    <property type="project" value="UniProtKB-KW"/>
</dbReference>
<dbReference type="InterPro" id="IPR035901">
    <property type="entry name" value="GIY-YIG_endonuc_sf"/>
</dbReference>
<dbReference type="InterPro" id="IPR000305">
    <property type="entry name" value="GIY-YIG_endonuc"/>
</dbReference>
<dbReference type="RefSeq" id="WP_148542976.1">
    <property type="nucleotide sequence ID" value="NZ_VSDQ01000679.1"/>
</dbReference>
<keyword evidence="2" id="KW-0540">Nuclease</keyword>
<dbReference type="SUPFAM" id="SSF64496">
    <property type="entry name" value="DNA-binding domain of intron-encoded endonucleases"/>
    <property type="match status" value="2"/>
</dbReference>
<dbReference type="Proteomes" id="UP000323930">
    <property type="component" value="Unassembled WGS sequence"/>
</dbReference>
<gene>
    <name evidence="2" type="ORF">FUA24_12970</name>
</gene>
<keyword evidence="2" id="KW-0378">Hydrolase</keyword>
<dbReference type="InterPro" id="IPR036388">
    <property type="entry name" value="WH-like_DNA-bd_sf"/>
</dbReference>
<dbReference type="SUPFAM" id="SSF82771">
    <property type="entry name" value="GIY-YIG endonuclease"/>
    <property type="match status" value="1"/>
</dbReference>
<evidence type="ECO:0000313" key="3">
    <source>
        <dbReference type="Proteomes" id="UP000323930"/>
    </source>
</evidence>
<protein>
    <submittedName>
        <fullName evidence="2">Endonuclease</fullName>
    </submittedName>
</protein>
<organism evidence="2 3">
    <name type="scientific">Seonamhaeicola marinus</name>
    <dbReference type="NCBI Taxonomy" id="1912246"/>
    <lineage>
        <taxon>Bacteria</taxon>
        <taxon>Pseudomonadati</taxon>
        <taxon>Bacteroidota</taxon>
        <taxon>Flavobacteriia</taxon>
        <taxon>Flavobacteriales</taxon>
        <taxon>Flavobacteriaceae</taxon>
    </lineage>
</organism>
<reference evidence="2 3" key="1">
    <citation type="submission" date="2019-08" db="EMBL/GenBank/DDBJ databases">
        <title>Seonamhaeicola sediminis sp. nov., isolated from marine sediment.</title>
        <authorList>
            <person name="Cao W.R."/>
        </authorList>
    </citation>
    <scope>NUCLEOTIDE SEQUENCE [LARGE SCALE GENOMIC DNA]</scope>
    <source>
        <strain evidence="2 3">B011</strain>
    </source>
</reference>
<dbReference type="Gene3D" id="3.40.1440.10">
    <property type="entry name" value="GIY-YIG endonuclease"/>
    <property type="match status" value="1"/>
</dbReference>
<dbReference type="PROSITE" id="PS50164">
    <property type="entry name" value="GIY_YIG"/>
    <property type="match status" value="1"/>
</dbReference>
<keyword evidence="3" id="KW-1185">Reference proteome</keyword>
<dbReference type="InterPro" id="IPR010896">
    <property type="entry name" value="NUMOD1"/>
</dbReference>
<dbReference type="InterPro" id="IPR003647">
    <property type="entry name" value="Intron_nuc_1_rpt"/>
</dbReference>
<feature type="domain" description="GIY-YIG" evidence="1">
    <location>
        <begin position="8"/>
        <end position="97"/>
    </location>
</feature>
<dbReference type="Gene3D" id="1.10.10.10">
    <property type="entry name" value="Winged helix-like DNA-binding domain superfamily/Winged helix DNA-binding domain"/>
    <property type="match status" value="2"/>
</dbReference>
<dbReference type="SMART" id="SM00465">
    <property type="entry name" value="GIYc"/>
    <property type="match status" value="1"/>
</dbReference>
<dbReference type="AlphaFoldDB" id="A0A5D0HSH6"/>
<dbReference type="SMART" id="SM00497">
    <property type="entry name" value="IENR1"/>
    <property type="match status" value="2"/>
</dbReference>
<dbReference type="CDD" id="cd10443">
    <property type="entry name" value="GIY-YIG_HE_Tlr8p_PBC-V_like"/>
    <property type="match status" value="1"/>
</dbReference>